<dbReference type="GO" id="GO:0005524">
    <property type="term" value="F:ATP binding"/>
    <property type="evidence" value="ECO:0007669"/>
    <property type="project" value="UniProtKB-KW"/>
</dbReference>
<dbReference type="PANTHER" id="PTHR32114">
    <property type="entry name" value="ABC TRANSPORTER ABCH.3"/>
    <property type="match status" value="1"/>
</dbReference>
<keyword evidence="11 14" id="KW-0175">Coiled coil</keyword>
<feature type="coiled-coil region" evidence="14">
    <location>
        <begin position="533"/>
        <end position="581"/>
    </location>
</feature>
<dbReference type="Pfam" id="PF13558">
    <property type="entry name" value="SbcC_Walker_B"/>
    <property type="match status" value="1"/>
</dbReference>
<evidence type="ECO:0000259" key="15">
    <source>
        <dbReference type="Pfam" id="PF13476"/>
    </source>
</evidence>
<accession>A0A923KMS1</accession>
<evidence type="ECO:0000313" key="16">
    <source>
        <dbReference type="EMBL" id="MBC3861163.1"/>
    </source>
</evidence>
<feature type="coiled-coil region" evidence="14">
    <location>
        <begin position="934"/>
        <end position="968"/>
    </location>
</feature>
<dbReference type="Proteomes" id="UP000634011">
    <property type="component" value="Unassembled WGS sequence"/>
</dbReference>
<keyword evidence="5" id="KW-0540">Nuclease</keyword>
<gene>
    <name evidence="16" type="ORF">H8K32_03545</name>
</gene>
<dbReference type="EMBL" id="JACOFV010000002">
    <property type="protein sequence ID" value="MBC3861163.1"/>
    <property type="molecule type" value="Genomic_DNA"/>
</dbReference>
<evidence type="ECO:0000313" key="17">
    <source>
        <dbReference type="Proteomes" id="UP000634011"/>
    </source>
</evidence>
<feature type="coiled-coil region" evidence="14">
    <location>
        <begin position="233"/>
        <end position="290"/>
    </location>
</feature>
<evidence type="ECO:0000256" key="7">
    <source>
        <dbReference type="ARBA" id="ARBA00022759"/>
    </source>
</evidence>
<comment type="caution">
    <text evidence="16">The sequence shown here is derived from an EMBL/GenBank/DDBJ whole genome shotgun (WGS) entry which is preliminary data.</text>
</comment>
<evidence type="ECO:0000256" key="9">
    <source>
        <dbReference type="ARBA" id="ARBA00022839"/>
    </source>
</evidence>
<dbReference type="GO" id="GO:0016887">
    <property type="term" value="F:ATP hydrolysis activity"/>
    <property type="evidence" value="ECO:0007669"/>
    <property type="project" value="InterPro"/>
</dbReference>
<dbReference type="FunFam" id="3.40.50.300:FF:001446">
    <property type="entry name" value="DsDNA exonuclease SbcC"/>
    <property type="match status" value="1"/>
</dbReference>
<comment type="function">
    <text evidence="13">SbcCD cleaves DNA hairpin structures. These structures can inhibit DNA replication and are intermediates in certain DNA recombination reactions. The complex acts as a 3'-&gt;5' double strand exonuclease that can open hairpins. It also has a 5' single-strand endonuclease activity.</text>
</comment>
<dbReference type="InterPro" id="IPR038729">
    <property type="entry name" value="Rad50/SbcC_AAA"/>
</dbReference>
<comment type="subunit">
    <text evidence="2">Heterodimer of SbcC and SbcD.</text>
</comment>
<dbReference type="GO" id="GO:0004527">
    <property type="term" value="F:exonuclease activity"/>
    <property type="evidence" value="ECO:0007669"/>
    <property type="project" value="UniProtKB-KW"/>
</dbReference>
<dbReference type="GO" id="GO:0004519">
    <property type="term" value="F:endonuclease activity"/>
    <property type="evidence" value="ECO:0007669"/>
    <property type="project" value="UniProtKB-KW"/>
</dbReference>
<keyword evidence="6" id="KW-0547">Nucleotide-binding</keyword>
<dbReference type="PANTHER" id="PTHR32114:SF2">
    <property type="entry name" value="ABC TRANSPORTER ABCH.3"/>
    <property type="match status" value="1"/>
</dbReference>
<feature type="coiled-coil region" evidence="14">
    <location>
        <begin position="662"/>
        <end position="689"/>
    </location>
</feature>
<feature type="domain" description="Rad50/SbcC-type AAA" evidence="15">
    <location>
        <begin position="6"/>
        <end position="248"/>
    </location>
</feature>
<keyword evidence="10" id="KW-0067">ATP-binding</keyword>
<evidence type="ECO:0000256" key="11">
    <source>
        <dbReference type="ARBA" id="ARBA00023054"/>
    </source>
</evidence>
<evidence type="ECO:0000256" key="4">
    <source>
        <dbReference type="ARBA" id="ARBA00022705"/>
    </source>
</evidence>
<keyword evidence="9 16" id="KW-0269">Exonuclease</keyword>
<feature type="coiled-coil region" evidence="14">
    <location>
        <begin position="1077"/>
        <end position="1104"/>
    </location>
</feature>
<evidence type="ECO:0000256" key="6">
    <source>
        <dbReference type="ARBA" id="ARBA00022741"/>
    </source>
</evidence>
<dbReference type="SUPFAM" id="SSF52540">
    <property type="entry name" value="P-loop containing nucleoside triphosphate hydrolases"/>
    <property type="match status" value="2"/>
</dbReference>
<evidence type="ECO:0000256" key="8">
    <source>
        <dbReference type="ARBA" id="ARBA00022801"/>
    </source>
</evidence>
<sequence>MKILALRGKNLASLAGEFAVDFEQEPLRSAGLFAISGPTGAGKSTLLDALCMALYENTPRLVRAGGNKTLPDGKELISQQDTGNLLRRGTGEGYAEVDFVGNDGVQYRARWSVRRSRNKASGSLQPTTMTLHQLPELLPIGGKKTEVKEEIVKRIGLKFEQFTRAVLLAQNEFSSFLKADDNERGELLQTLTGSVIYEELSKRAFQRAKDERDALDRFHLRLADNKPLNDEDREQLKKDIQLASEKLKQLDAYVEAIDLHLRWHQDAIKLAQQEQSASEAAQQAEQAQTACAPRYALLQQLDAVQSARPIVADLQRLSNNIIQDTARIQSTHIQLEEIKQQEALAKTALQTAAEQLQASEQVQADAAGDLDQAKLLDANIAHLQPVHQTLQQQLAQATQQTGQANVSFNDKQVLVKQCEKRAQNAQTWLQQHASLRVLAEQWPGWERLFKQAAQNQHELQTQQQRVAHFDEFQQTQQATLELQQRTFIDAQEQLDAAELQRQTSAKLYASIDLAALQHAKHSAEQQRDQIHSATQLVHQRHEHQQRVNKLQAQIAQSDEAIKQANREAEQAQTLLPAASAAQQQAEQALKAAELACAANVEALRHQLQDDAPCPVCGATEHPYAAEQPQLHVLLKTLQEQMHACRQQEQYHRDHLHQHQTIANQQSQLRQRLQQEADGLLLQCQTHEQAWRQHPLNRTAQKIKLATSEAILAWFEQSLIDVDQQLQTFKNSETQHQQAMRAKDAAQAAWDKCQIFFTQTKEALQATQLALQHTQTQRDHAATQVLNARQTLGHTLDELDAAFIVRNAHSDVEDNENNLRDTWRDLWQAAPLAFQQNCEQQAQQWHSQQHHLQQASEELTALQLALNTLASTQQHAQQEQQRLSHELQICVQQLQTLQQQRLHLFEGETVTNVIEKFNAAIQTAKSQVTTNTEHLSTQQQALIRSNEALAQAQQRLAQHQQEQGQTQQQLNHWLQQQHQKNSDSVLDETGLNALLQHSNEWITTERHALQVIANANQHARAVWQERHQQSVAHREQLPAALPANMGTDGETLEIATDEENNTIDVSERSTTQSDMLSVSSLQERREVLSQRQQQAQASLIQLQANIRQDDQRRMHAADLLEDLQTQENRYRVWAQLNDLIGAADGKKFRNYAQQYTLDVLLAYANQHLHQLARRYRLQRIQDSLGLMVIDQDMGDENRSVHSLSGGESFLVSLALALGLASLSSNRVKVESLFIDEGFGSLDADTLRVAMDALDSLQAQGRKVGVISHVQEMTERIATKIMVQRTAGGRSVVSVG</sequence>
<reference evidence="16" key="1">
    <citation type="submission" date="2020-08" db="EMBL/GenBank/DDBJ databases">
        <title>Novel species isolated from subtropical streams in China.</title>
        <authorList>
            <person name="Lu H."/>
        </authorList>
    </citation>
    <scope>NUCLEOTIDE SEQUENCE</scope>
    <source>
        <strain evidence="16">KACC 12607</strain>
    </source>
</reference>
<dbReference type="GO" id="GO:0006302">
    <property type="term" value="P:double-strand break repair"/>
    <property type="evidence" value="ECO:0007669"/>
    <property type="project" value="InterPro"/>
</dbReference>
<keyword evidence="17" id="KW-1185">Reference proteome</keyword>
<evidence type="ECO:0000256" key="5">
    <source>
        <dbReference type="ARBA" id="ARBA00022722"/>
    </source>
</evidence>
<dbReference type="InterPro" id="IPR027417">
    <property type="entry name" value="P-loop_NTPase"/>
</dbReference>
<evidence type="ECO:0000256" key="12">
    <source>
        <dbReference type="ARBA" id="ARBA00023172"/>
    </source>
</evidence>
<evidence type="ECO:0000256" key="14">
    <source>
        <dbReference type="SAM" id="Coils"/>
    </source>
</evidence>
<evidence type="ECO:0000256" key="3">
    <source>
        <dbReference type="ARBA" id="ARBA00013368"/>
    </source>
</evidence>
<dbReference type="RefSeq" id="WP_186911100.1">
    <property type="nucleotide sequence ID" value="NZ_JACOFV010000002.1"/>
</dbReference>
<name>A0A923KMS1_9BURK</name>
<protein>
    <recommendedName>
        <fullName evidence="3">Nuclease SbcCD subunit C</fullName>
    </recommendedName>
</protein>
<evidence type="ECO:0000256" key="1">
    <source>
        <dbReference type="ARBA" id="ARBA00006930"/>
    </source>
</evidence>
<evidence type="ECO:0000256" key="10">
    <source>
        <dbReference type="ARBA" id="ARBA00022840"/>
    </source>
</evidence>
<keyword evidence="8" id="KW-0378">Hydrolase</keyword>
<feature type="coiled-coil region" evidence="14">
    <location>
        <begin position="851"/>
        <end position="899"/>
    </location>
</feature>
<dbReference type="GO" id="GO:0006260">
    <property type="term" value="P:DNA replication"/>
    <property type="evidence" value="ECO:0007669"/>
    <property type="project" value="UniProtKB-KW"/>
</dbReference>
<organism evidence="16 17">
    <name type="scientific">Undibacterium jejuense</name>
    <dbReference type="NCBI Taxonomy" id="1344949"/>
    <lineage>
        <taxon>Bacteria</taxon>
        <taxon>Pseudomonadati</taxon>
        <taxon>Pseudomonadota</taxon>
        <taxon>Betaproteobacteria</taxon>
        <taxon>Burkholderiales</taxon>
        <taxon>Oxalobacteraceae</taxon>
        <taxon>Undibacterium</taxon>
    </lineage>
</organism>
<keyword evidence="4" id="KW-0235">DNA replication</keyword>
<dbReference type="Pfam" id="PF13476">
    <property type="entry name" value="AAA_23"/>
    <property type="match status" value="1"/>
</dbReference>
<proteinExistence type="inferred from homology"/>
<evidence type="ECO:0000256" key="2">
    <source>
        <dbReference type="ARBA" id="ARBA00011322"/>
    </source>
</evidence>
<keyword evidence="12" id="KW-0233">DNA recombination</keyword>
<dbReference type="GO" id="GO:0006310">
    <property type="term" value="P:DNA recombination"/>
    <property type="evidence" value="ECO:0007669"/>
    <property type="project" value="UniProtKB-KW"/>
</dbReference>
<dbReference type="Gene3D" id="3.40.50.300">
    <property type="entry name" value="P-loop containing nucleotide triphosphate hydrolases"/>
    <property type="match status" value="2"/>
</dbReference>
<evidence type="ECO:0000256" key="13">
    <source>
        <dbReference type="ARBA" id="ARBA00055999"/>
    </source>
</evidence>
<comment type="similarity">
    <text evidence="1">Belongs to the SMC family. SbcC subfamily.</text>
</comment>
<keyword evidence="7" id="KW-0255">Endonuclease</keyword>